<gene>
    <name evidence="1" type="ORF">KCG45_03330</name>
</gene>
<dbReference type="EMBL" id="JAGSPB010000001">
    <property type="protein sequence ID" value="MBV7265196.1"/>
    <property type="molecule type" value="Genomic_DNA"/>
</dbReference>
<dbReference type="RefSeq" id="WP_218315685.1">
    <property type="nucleotide sequence ID" value="NZ_JAGSPB010000001.1"/>
</dbReference>
<reference evidence="1 2" key="1">
    <citation type="submission" date="2021-04" db="EMBL/GenBank/DDBJ databases">
        <authorList>
            <person name="Pira H."/>
            <person name="Risdian C."/>
            <person name="Wink J."/>
        </authorList>
    </citation>
    <scope>NUCLEOTIDE SEQUENCE [LARGE SCALE GENOMIC DNA]</scope>
    <source>
        <strain evidence="1 2">WH131</strain>
    </source>
</reference>
<organism evidence="1 2">
    <name type="scientific">Erythrobacter ani</name>
    <dbReference type="NCBI Taxonomy" id="2827235"/>
    <lineage>
        <taxon>Bacteria</taxon>
        <taxon>Pseudomonadati</taxon>
        <taxon>Pseudomonadota</taxon>
        <taxon>Alphaproteobacteria</taxon>
        <taxon>Sphingomonadales</taxon>
        <taxon>Erythrobacteraceae</taxon>
        <taxon>Erythrobacter/Porphyrobacter group</taxon>
        <taxon>Erythrobacter</taxon>
    </lineage>
</organism>
<evidence type="ECO:0000313" key="2">
    <source>
        <dbReference type="Proteomes" id="UP000699975"/>
    </source>
</evidence>
<keyword evidence="2" id="KW-1185">Reference proteome</keyword>
<protein>
    <submittedName>
        <fullName evidence="1">Uncharacterized protein</fullName>
    </submittedName>
</protein>
<evidence type="ECO:0000313" key="1">
    <source>
        <dbReference type="EMBL" id="MBV7265196.1"/>
    </source>
</evidence>
<proteinExistence type="predicted"/>
<accession>A0ABS6SJL6</accession>
<name>A0ABS6SJL6_9SPHN</name>
<dbReference type="Proteomes" id="UP000699975">
    <property type="component" value="Unassembled WGS sequence"/>
</dbReference>
<comment type="caution">
    <text evidence="1">The sequence shown here is derived from an EMBL/GenBank/DDBJ whole genome shotgun (WGS) entry which is preliminary data.</text>
</comment>
<sequence>MVEKLSGQIAEVPLRKLVVILAAVLAAFSGMSYAQDPAAPRQIVERAIEAHGGELFLEPGTLQLSGSAAFYDSETGEVRSVADDYRMWRVMDAARTSAHGATGKVRIRAQTNATEYGRVIFEVGYDGDTTWTERGIMPKDQADAYWASNFGFGIIRSALDDGFTLRNLPPRDLGGRSTDIVRITDPQGQATLFGFDAESGFIRYMAFDSPRGFHERLYDDFVKLDNGWVQARSVTLLYDGVISNSVFWSETLVGEAIDPAIFAPPPDMTLAE</sequence>